<dbReference type="AlphaFoldDB" id="A0AAU8BT84"/>
<organism evidence="2">
    <name type="scientific">Vibrio chaetopteri</name>
    <dbReference type="NCBI Taxonomy" id="3016528"/>
    <lineage>
        <taxon>Bacteria</taxon>
        <taxon>Pseudomonadati</taxon>
        <taxon>Pseudomonadota</taxon>
        <taxon>Gammaproteobacteria</taxon>
        <taxon>Vibrionales</taxon>
        <taxon>Vibrionaceae</taxon>
        <taxon>Vibrio</taxon>
    </lineage>
</organism>
<name>A0AAU8BT84_9VIBR</name>
<evidence type="ECO:0000256" key="1">
    <source>
        <dbReference type="SAM" id="Phobius"/>
    </source>
</evidence>
<geneLocation type="plasmid" evidence="2">
    <name>p1</name>
</geneLocation>
<keyword evidence="1" id="KW-1133">Transmembrane helix</keyword>
<evidence type="ECO:0000313" key="2">
    <source>
        <dbReference type="EMBL" id="XCD19177.1"/>
    </source>
</evidence>
<sequence length="77" mass="9108">MIETLIVLLCIIAALKLVYFIINLYKELRFVLDEMSQIKDQRIASSLAKERINKILKAWPLKWLDKPMNRKENASNF</sequence>
<reference evidence="2" key="1">
    <citation type="submission" date="2023-01" db="EMBL/GenBank/DDBJ databases">
        <title>Vibrio sp. CB1-14 genome sequencing.</title>
        <authorList>
            <person name="Otstavnykh N."/>
            <person name="Isaeva M."/>
            <person name="Meleshko D."/>
        </authorList>
    </citation>
    <scope>NUCLEOTIDE SEQUENCE</scope>
    <source>
        <strain evidence="2">CB1-14</strain>
        <plasmid evidence="2">p1</plasmid>
    </source>
</reference>
<dbReference type="KEGG" id="vck:PG915_24900"/>
<dbReference type="RefSeq" id="WP_353500300.1">
    <property type="nucleotide sequence ID" value="NZ_CP115922.1"/>
</dbReference>
<keyword evidence="2" id="KW-0614">Plasmid</keyword>
<dbReference type="EMBL" id="CP115922">
    <property type="protein sequence ID" value="XCD19177.1"/>
    <property type="molecule type" value="Genomic_DNA"/>
</dbReference>
<feature type="transmembrane region" description="Helical" evidence="1">
    <location>
        <begin position="6"/>
        <end position="25"/>
    </location>
</feature>
<gene>
    <name evidence="2" type="ORF">PG915_24900</name>
</gene>
<keyword evidence="1" id="KW-0472">Membrane</keyword>
<accession>A0AAU8BT84</accession>
<proteinExistence type="predicted"/>
<protein>
    <submittedName>
        <fullName evidence="2">Uncharacterized protein</fullName>
    </submittedName>
</protein>
<keyword evidence="1" id="KW-0812">Transmembrane</keyword>